<evidence type="ECO:0000313" key="5">
    <source>
        <dbReference type="EMBL" id="KAL2292502.1"/>
    </source>
</evidence>
<organism evidence="5 6">
    <name type="scientific">Diaporthe vaccinii</name>
    <dbReference type="NCBI Taxonomy" id="105482"/>
    <lineage>
        <taxon>Eukaryota</taxon>
        <taxon>Fungi</taxon>
        <taxon>Dikarya</taxon>
        <taxon>Ascomycota</taxon>
        <taxon>Pezizomycotina</taxon>
        <taxon>Sordariomycetes</taxon>
        <taxon>Sordariomycetidae</taxon>
        <taxon>Diaporthales</taxon>
        <taxon>Diaporthaceae</taxon>
        <taxon>Diaporthe</taxon>
        <taxon>Diaporthe eres species complex</taxon>
    </lineage>
</organism>
<dbReference type="InterPro" id="IPR050091">
    <property type="entry name" value="PKS_NRPS_Biosynth_Enz"/>
</dbReference>
<proteinExistence type="inferred from homology"/>
<evidence type="ECO:0000313" key="6">
    <source>
        <dbReference type="Proteomes" id="UP001600888"/>
    </source>
</evidence>
<sequence>MTIDTACSSSLVAVDMCCQGLRQGTSSIGIVTECNLLISPDFFITLSSLGFVSPDGVSHAFDERANGYGRGDGFGALILKPLEAAVRDNDTIRAVIRASQTNQNGRTSLAQPSKEMQARLIQDTYHHAHLDMSPTRFFEAHGTGTSIGDPLEAMAIGNTFGPGRESSDPVIMSVRPLTFS</sequence>
<accession>A0ABR4FCT9</accession>
<protein>
    <recommendedName>
        <fullName evidence="4">Ketosynthase family 3 (KS3) domain-containing protein</fullName>
    </recommendedName>
</protein>
<dbReference type="PANTHER" id="PTHR43775:SF29">
    <property type="entry name" value="ASPERFURANONE POLYKETIDE SYNTHASE AFOG-RELATED"/>
    <property type="match status" value="1"/>
</dbReference>
<comment type="caution">
    <text evidence="5">The sequence shown here is derived from an EMBL/GenBank/DDBJ whole genome shotgun (WGS) entry which is preliminary data.</text>
</comment>
<dbReference type="EMBL" id="JBAWTH010000003">
    <property type="protein sequence ID" value="KAL2292502.1"/>
    <property type="molecule type" value="Genomic_DNA"/>
</dbReference>
<dbReference type="SMART" id="SM00825">
    <property type="entry name" value="PKS_KS"/>
    <property type="match status" value="1"/>
</dbReference>
<dbReference type="Proteomes" id="UP001600888">
    <property type="component" value="Unassembled WGS sequence"/>
</dbReference>
<dbReference type="Gene3D" id="3.40.47.10">
    <property type="match status" value="1"/>
</dbReference>
<evidence type="ECO:0000256" key="3">
    <source>
        <dbReference type="RuleBase" id="RU003694"/>
    </source>
</evidence>
<dbReference type="CDD" id="cd00833">
    <property type="entry name" value="PKS"/>
    <property type="match status" value="1"/>
</dbReference>
<dbReference type="PROSITE" id="PS52004">
    <property type="entry name" value="KS3_2"/>
    <property type="match status" value="1"/>
</dbReference>
<dbReference type="Pfam" id="PF02801">
    <property type="entry name" value="Ketoacyl-synt_C"/>
    <property type="match status" value="1"/>
</dbReference>
<keyword evidence="3" id="KW-0808">Transferase</keyword>
<dbReference type="InterPro" id="IPR020841">
    <property type="entry name" value="PKS_Beta-ketoAc_synthase_dom"/>
</dbReference>
<gene>
    <name evidence="5" type="ORF">FJTKL_09466</name>
</gene>
<dbReference type="SUPFAM" id="SSF53901">
    <property type="entry name" value="Thiolase-like"/>
    <property type="match status" value="1"/>
</dbReference>
<dbReference type="InterPro" id="IPR014031">
    <property type="entry name" value="Ketoacyl_synth_C"/>
</dbReference>
<feature type="domain" description="Ketosynthase family 3 (KS3)" evidence="4">
    <location>
        <begin position="1"/>
        <end position="180"/>
    </location>
</feature>
<name>A0ABR4FCT9_9PEZI</name>
<dbReference type="InterPro" id="IPR016039">
    <property type="entry name" value="Thiolase-like"/>
</dbReference>
<dbReference type="PANTHER" id="PTHR43775">
    <property type="entry name" value="FATTY ACID SYNTHASE"/>
    <property type="match status" value="1"/>
</dbReference>
<reference evidence="5 6" key="1">
    <citation type="submission" date="2024-03" db="EMBL/GenBank/DDBJ databases">
        <title>A high-quality draft genome sequence of Diaporthe vaccinii, a causative agent of upright dieback and viscid rot disease in cranberry plants.</title>
        <authorList>
            <person name="Sarrasin M."/>
            <person name="Lang B.F."/>
            <person name="Burger G."/>
        </authorList>
    </citation>
    <scope>NUCLEOTIDE SEQUENCE [LARGE SCALE GENOMIC DNA]</scope>
    <source>
        <strain evidence="5 6">IS7</strain>
    </source>
</reference>
<keyword evidence="6" id="KW-1185">Reference proteome</keyword>
<comment type="similarity">
    <text evidence="3">Belongs to the thiolase-like superfamily. Beta-ketoacyl-ACP synthases family.</text>
</comment>
<keyword evidence="1" id="KW-0596">Phosphopantetheine</keyword>
<dbReference type="Pfam" id="PF00109">
    <property type="entry name" value="ketoacyl-synt"/>
    <property type="match status" value="1"/>
</dbReference>
<evidence type="ECO:0000259" key="4">
    <source>
        <dbReference type="PROSITE" id="PS52004"/>
    </source>
</evidence>
<keyword evidence="2" id="KW-0597">Phosphoprotein</keyword>
<dbReference type="InterPro" id="IPR014030">
    <property type="entry name" value="Ketoacyl_synth_N"/>
</dbReference>
<evidence type="ECO:0000256" key="1">
    <source>
        <dbReference type="ARBA" id="ARBA00022450"/>
    </source>
</evidence>
<evidence type="ECO:0000256" key="2">
    <source>
        <dbReference type="ARBA" id="ARBA00022553"/>
    </source>
</evidence>